<sequence length="713" mass="80066">MTQTFAPPLEKPCQFGEWSFDPVDGQLRSKRKAHRLQPRLAKLLSIFVANVHVLLSRETLIEILWQDKTVNEDALSRCVAELRSTLGDDRLSPVYIETVPKKGYRFIHPLNTSATQKMSVGLTILALVLLGSFSLSQFSNQSFNSNELAEGLKSDLISARRLTADSIFEHQPEISNHGDKVAFSVIEDKELTVRVVSVGGELLHEIKEPDYYLYSPTFSPDDQSLLIAAVEQQNCLIFRYRLASMQRETLGECLVPNSSGIFSWSPDGESFSYVAPSRAPDDLSLSDSSSENQEKLEASKNISRAAIWTYHLKTEQRSQLTQPTGLEIFDTRPRYSSDGKTLAFTRGTKSARHLYTIDIGKPNQTNQLTDTHAFIAGFSWLENNRSLLFDSDELGDRKLWLLDVQSKQKQILGARDAQFPSVAKKRSLLAFHEVRYSANIWSVDLTDDSQAPKKIIESTKYDNFPAFSPDGQQIAFTTNRHGNSEVWLYSAATQQQSKLVATPGLNMFMPNWSSDGEQLLVSSRGAEGYRCYQVSVKNGKAQPIKLIKQAHYACLFSEEGDIFAVSKVPDEISQLLKLNTDGTLEILTEEGARRIQITNSGTLIYSIPNKDGLYSVDLAGQNRQTILPGFNHSLDDHWTVQGNYLYYPKIEGQRAIWRYDLTTGKEKIVTTELPSAIGLTMSVNPQQTKLVLSRTDSRQSDIYLSKLNSLLDE</sequence>
<dbReference type="OrthoDB" id="626010at2"/>
<dbReference type="InterPro" id="IPR001867">
    <property type="entry name" value="OmpR/PhoB-type_DNA-bd"/>
</dbReference>
<proteinExistence type="inferred from homology"/>
<feature type="domain" description="OmpR/PhoB-type" evidence="4">
    <location>
        <begin position="10"/>
        <end position="108"/>
    </location>
</feature>
<evidence type="ECO:0000256" key="3">
    <source>
        <dbReference type="PROSITE-ProRule" id="PRU01091"/>
    </source>
</evidence>
<dbReference type="SUPFAM" id="SSF50978">
    <property type="entry name" value="WD40 repeat-like"/>
    <property type="match status" value="1"/>
</dbReference>
<dbReference type="Gene3D" id="2.120.10.30">
    <property type="entry name" value="TolB, C-terminal domain"/>
    <property type="match status" value="3"/>
</dbReference>
<dbReference type="SUPFAM" id="SSF82171">
    <property type="entry name" value="DPP6 N-terminal domain-like"/>
    <property type="match status" value="1"/>
</dbReference>
<dbReference type="RefSeq" id="WP_142893824.1">
    <property type="nucleotide sequence ID" value="NZ_ML660164.1"/>
</dbReference>
<dbReference type="InterPro" id="IPR011659">
    <property type="entry name" value="WD40"/>
</dbReference>
<gene>
    <name evidence="5" type="ORF">FLL46_12320</name>
</gene>
<accession>A0A545UDW6</accession>
<organism evidence="5 6">
    <name type="scientific">Aliikangiella coralliicola</name>
    <dbReference type="NCBI Taxonomy" id="2592383"/>
    <lineage>
        <taxon>Bacteria</taxon>
        <taxon>Pseudomonadati</taxon>
        <taxon>Pseudomonadota</taxon>
        <taxon>Gammaproteobacteria</taxon>
        <taxon>Oceanospirillales</taxon>
        <taxon>Pleioneaceae</taxon>
        <taxon>Aliikangiella</taxon>
    </lineage>
</organism>
<dbReference type="Gene3D" id="1.10.10.10">
    <property type="entry name" value="Winged helix-like DNA-binding domain superfamily/Winged helix DNA-binding domain"/>
    <property type="match status" value="1"/>
</dbReference>
<evidence type="ECO:0000259" key="4">
    <source>
        <dbReference type="PROSITE" id="PS51755"/>
    </source>
</evidence>
<dbReference type="Pfam" id="PF07676">
    <property type="entry name" value="PD40"/>
    <property type="match status" value="3"/>
</dbReference>
<evidence type="ECO:0000313" key="5">
    <source>
        <dbReference type="EMBL" id="TQV87646.1"/>
    </source>
</evidence>
<evidence type="ECO:0000313" key="6">
    <source>
        <dbReference type="Proteomes" id="UP000315439"/>
    </source>
</evidence>
<keyword evidence="2 3" id="KW-0238">DNA-binding</keyword>
<protein>
    <recommendedName>
        <fullName evidence="4">OmpR/PhoB-type domain-containing protein</fullName>
    </recommendedName>
</protein>
<dbReference type="Gene3D" id="2.130.10.10">
    <property type="entry name" value="YVTN repeat-like/Quinoprotein amine dehydrogenase"/>
    <property type="match status" value="1"/>
</dbReference>
<dbReference type="InterPro" id="IPR016032">
    <property type="entry name" value="Sig_transdc_resp-reg_C-effctor"/>
</dbReference>
<dbReference type="InterPro" id="IPR036388">
    <property type="entry name" value="WH-like_DNA-bd_sf"/>
</dbReference>
<dbReference type="Proteomes" id="UP000315439">
    <property type="component" value="Unassembled WGS sequence"/>
</dbReference>
<dbReference type="Pfam" id="PF00486">
    <property type="entry name" value="Trans_reg_C"/>
    <property type="match status" value="1"/>
</dbReference>
<evidence type="ECO:0000256" key="1">
    <source>
        <dbReference type="ARBA" id="ARBA00009820"/>
    </source>
</evidence>
<dbReference type="InterPro" id="IPR011042">
    <property type="entry name" value="6-blade_b-propeller_TolB-like"/>
</dbReference>
<dbReference type="GO" id="GO:0000160">
    <property type="term" value="P:phosphorelay signal transduction system"/>
    <property type="evidence" value="ECO:0007669"/>
    <property type="project" value="InterPro"/>
</dbReference>
<dbReference type="AlphaFoldDB" id="A0A545UDW6"/>
<evidence type="ECO:0000256" key="2">
    <source>
        <dbReference type="ARBA" id="ARBA00023125"/>
    </source>
</evidence>
<dbReference type="InterPro" id="IPR015943">
    <property type="entry name" value="WD40/YVTN_repeat-like_dom_sf"/>
</dbReference>
<dbReference type="SMART" id="SM00862">
    <property type="entry name" value="Trans_reg_C"/>
    <property type="match status" value="1"/>
</dbReference>
<dbReference type="PANTHER" id="PTHR36842">
    <property type="entry name" value="PROTEIN TOLB HOMOLOG"/>
    <property type="match status" value="1"/>
</dbReference>
<keyword evidence="6" id="KW-1185">Reference proteome</keyword>
<reference evidence="5 6" key="1">
    <citation type="submission" date="2019-07" db="EMBL/GenBank/DDBJ databases">
        <title>Draft genome for Aliikangiella sp. M105.</title>
        <authorList>
            <person name="Wang G."/>
        </authorList>
    </citation>
    <scope>NUCLEOTIDE SEQUENCE [LARGE SCALE GENOMIC DNA]</scope>
    <source>
        <strain evidence="5 6">M105</strain>
    </source>
</reference>
<name>A0A545UDW6_9GAMM</name>
<dbReference type="SUPFAM" id="SSF69304">
    <property type="entry name" value="Tricorn protease N-terminal domain"/>
    <property type="match status" value="1"/>
</dbReference>
<comment type="caution">
    <text evidence="5">The sequence shown here is derived from an EMBL/GenBank/DDBJ whole genome shotgun (WGS) entry which is preliminary data.</text>
</comment>
<dbReference type="PROSITE" id="PS51755">
    <property type="entry name" value="OMPR_PHOB"/>
    <property type="match status" value="1"/>
</dbReference>
<dbReference type="InterPro" id="IPR036322">
    <property type="entry name" value="WD40_repeat_dom_sf"/>
</dbReference>
<dbReference type="EMBL" id="VIKS01000007">
    <property type="protein sequence ID" value="TQV87646.1"/>
    <property type="molecule type" value="Genomic_DNA"/>
</dbReference>
<comment type="similarity">
    <text evidence="1">Belongs to the TolB family.</text>
</comment>
<dbReference type="SUPFAM" id="SSF46894">
    <property type="entry name" value="C-terminal effector domain of the bipartite response regulators"/>
    <property type="match status" value="1"/>
</dbReference>
<dbReference type="GO" id="GO:0003677">
    <property type="term" value="F:DNA binding"/>
    <property type="evidence" value="ECO:0007669"/>
    <property type="project" value="UniProtKB-UniRule"/>
</dbReference>
<dbReference type="CDD" id="cd00383">
    <property type="entry name" value="trans_reg_C"/>
    <property type="match status" value="1"/>
</dbReference>
<feature type="DNA-binding region" description="OmpR/PhoB-type" evidence="3">
    <location>
        <begin position="10"/>
        <end position="108"/>
    </location>
</feature>
<dbReference type="GO" id="GO:0006355">
    <property type="term" value="P:regulation of DNA-templated transcription"/>
    <property type="evidence" value="ECO:0007669"/>
    <property type="project" value="InterPro"/>
</dbReference>